<dbReference type="Proteomes" id="UP001287356">
    <property type="component" value="Unassembled WGS sequence"/>
</dbReference>
<evidence type="ECO:0008006" key="3">
    <source>
        <dbReference type="Google" id="ProtNLM"/>
    </source>
</evidence>
<gene>
    <name evidence="1" type="ORF">B0T24DRAFT_524234</name>
</gene>
<sequence>MPLYSPLYETRGTPISVLIFDESYSAKNPNSLINRAVRSLTYEYVFLLSGTPVYNS</sequence>
<dbReference type="AlphaFoldDB" id="A0AAE0NC38"/>
<comment type="caution">
    <text evidence="1">The sequence shown here is derived from an EMBL/GenBank/DDBJ whole genome shotgun (WGS) entry which is preliminary data.</text>
</comment>
<reference evidence="1" key="1">
    <citation type="journal article" date="2023" name="Mol. Phylogenet. Evol.">
        <title>Genome-scale phylogeny and comparative genomics of the fungal order Sordariales.</title>
        <authorList>
            <person name="Hensen N."/>
            <person name="Bonometti L."/>
            <person name="Westerberg I."/>
            <person name="Brannstrom I.O."/>
            <person name="Guillou S."/>
            <person name="Cros-Aarteil S."/>
            <person name="Calhoun S."/>
            <person name="Haridas S."/>
            <person name="Kuo A."/>
            <person name="Mondo S."/>
            <person name="Pangilinan J."/>
            <person name="Riley R."/>
            <person name="LaButti K."/>
            <person name="Andreopoulos B."/>
            <person name="Lipzen A."/>
            <person name="Chen C."/>
            <person name="Yan M."/>
            <person name="Daum C."/>
            <person name="Ng V."/>
            <person name="Clum A."/>
            <person name="Steindorff A."/>
            <person name="Ohm R.A."/>
            <person name="Martin F."/>
            <person name="Silar P."/>
            <person name="Natvig D.O."/>
            <person name="Lalanne C."/>
            <person name="Gautier V."/>
            <person name="Ament-Velasquez S.L."/>
            <person name="Kruys A."/>
            <person name="Hutchinson M.I."/>
            <person name="Powell A.J."/>
            <person name="Barry K."/>
            <person name="Miller A.N."/>
            <person name="Grigoriev I.V."/>
            <person name="Debuchy R."/>
            <person name="Gladieux P."/>
            <person name="Hiltunen Thoren M."/>
            <person name="Johannesson H."/>
        </authorList>
    </citation>
    <scope>NUCLEOTIDE SEQUENCE</scope>
    <source>
        <strain evidence="1">CBS 958.72</strain>
    </source>
</reference>
<organism evidence="1 2">
    <name type="scientific">Lasiosphaeria ovina</name>
    <dbReference type="NCBI Taxonomy" id="92902"/>
    <lineage>
        <taxon>Eukaryota</taxon>
        <taxon>Fungi</taxon>
        <taxon>Dikarya</taxon>
        <taxon>Ascomycota</taxon>
        <taxon>Pezizomycotina</taxon>
        <taxon>Sordariomycetes</taxon>
        <taxon>Sordariomycetidae</taxon>
        <taxon>Sordariales</taxon>
        <taxon>Lasiosphaeriaceae</taxon>
        <taxon>Lasiosphaeria</taxon>
    </lineage>
</organism>
<name>A0AAE0NC38_9PEZI</name>
<keyword evidence="2" id="KW-1185">Reference proteome</keyword>
<accession>A0AAE0NC38</accession>
<evidence type="ECO:0000313" key="1">
    <source>
        <dbReference type="EMBL" id="KAK3377159.1"/>
    </source>
</evidence>
<proteinExistence type="predicted"/>
<dbReference type="InterPro" id="IPR038718">
    <property type="entry name" value="SNF2-like_sf"/>
</dbReference>
<dbReference type="Gene3D" id="3.40.50.10810">
    <property type="entry name" value="Tandem AAA-ATPase domain"/>
    <property type="match status" value="1"/>
</dbReference>
<dbReference type="SUPFAM" id="SSF52540">
    <property type="entry name" value="P-loop containing nucleoside triphosphate hydrolases"/>
    <property type="match status" value="1"/>
</dbReference>
<dbReference type="InterPro" id="IPR027417">
    <property type="entry name" value="P-loop_NTPase"/>
</dbReference>
<protein>
    <recommendedName>
        <fullName evidence="3">SNF2 N-terminal domain-containing protein</fullName>
    </recommendedName>
</protein>
<evidence type="ECO:0000313" key="2">
    <source>
        <dbReference type="Proteomes" id="UP001287356"/>
    </source>
</evidence>
<dbReference type="EMBL" id="JAULSN010000003">
    <property type="protein sequence ID" value="KAK3377159.1"/>
    <property type="molecule type" value="Genomic_DNA"/>
</dbReference>
<reference evidence="1" key="2">
    <citation type="submission" date="2023-06" db="EMBL/GenBank/DDBJ databases">
        <authorList>
            <consortium name="Lawrence Berkeley National Laboratory"/>
            <person name="Haridas S."/>
            <person name="Hensen N."/>
            <person name="Bonometti L."/>
            <person name="Westerberg I."/>
            <person name="Brannstrom I.O."/>
            <person name="Guillou S."/>
            <person name="Cros-Aarteil S."/>
            <person name="Calhoun S."/>
            <person name="Kuo A."/>
            <person name="Mondo S."/>
            <person name="Pangilinan J."/>
            <person name="Riley R."/>
            <person name="Labutti K."/>
            <person name="Andreopoulos B."/>
            <person name="Lipzen A."/>
            <person name="Chen C."/>
            <person name="Yanf M."/>
            <person name="Daum C."/>
            <person name="Ng V."/>
            <person name="Clum A."/>
            <person name="Steindorff A."/>
            <person name="Ohm R."/>
            <person name="Martin F."/>
            <person name="Silar P."/>
            <person name="Natvig D."/>
            <person name="Lalanne C."/>
            <person name="Gautier V."/>
            <person name="Ament-Velasquez S.L."/>
            <person name="Kruys A."/>
            <person name="Hutchinson M.I."/>
            <person name="Powell A.J."/>
            <person name="Barry K."/>
            <person name="Miller A.N."/>
            <person name="Grigoriev I.V."/>
            <person name="Debuchy R."/>
            <person name="Gladieux P."/>
            <person name="Thoren M.H."/>
            <person name="Johannesson H."/>
        </authorList>
    </citation>
    <scope>NUCLEOTIDE SEQUENCE</scope>
    <source>
        <strain evidence="1">CBS 958.72</strain>
    </source>
</reference>